<dbReference type="GO" id="GO:0016836">
    <property type="term" value="F:hydro-lyase activity"/>
    <property type="evidence" value="ECO:0007669"/>
    <property type="project" value="TreeGrafter"/>
</dbReference>
<reference evidence="5" key="1">
    <citation type="submission" date="2020-05" db="EMBL/GenBank/DDBJ databases">
        <authorList>
            <person name="Chiriac C."/>
            <person name="Salcher M."/>
            <person name="Ghai R."/>
            <person name="Kavagutti S V."/>
        </authorList>
    </citation>
    <scope>NUCLEOTIDE SEQUENCE</scope>
</reference>
<dbReference type="InterPro" id="IPR046945">
    <property type="entry name" value="RHMD-like"/>
</dbReference>
<dbReference type="GO" id="GO:0000287">
    <property type="term" value="F:magnesium ion binding"/>
    <property type="evidence" value="ECO:0007669"/>
    <property type="project" value="TreeGrafter"/>
</dbReference>
<name>A0A6J6WG72_9ZZZZ</name>
<dbReference type="SUPFAM" id="SSF51604">
    <property type="entry name" value="Enolase C-terminal domain-like"/>
    <property type="match status" value="1"/>
</dbReference>
<keyword evidence="2" id="KW-0479">Metal-binding</keyword>
<evidence type="ECO:0000259" key="4">
    <source>
        <dbReference type="SMART" id="SM00922"/>
    </source>
</evidence>
<dbReference type="PANTHER" id="PTHR13794:SF58">
    <property type="entry name" value="MITOCHONDRIAL ENOLASE SUPERFAMILY MEMBER 1"/>
    <property type="match status" value="1"/>
</dbReference>
<dbReference type="AlphaFoldDB" id="A0A6J6WG72"/>
<feature type="domain" description="Mandelate racemase/muconate lactonizing enzyme C-terminal" evidence="4">
    <location>
        <begin position="148"/>
        <end position="244"/>
    </location>
</feature>
<dbReference type="Gene3D" id="3.30.390.10">
    <property type="entry name" value="Enolase-like, N-terminal domain"/>
    <property type="match status" value="1"/>
</dbReference>
<dbReference type="Pfam" id="PF13378">
    <property type="entry name" value="MR_MLE_C"/>
    <property type="match status" value="1"/>
</dbReference>
<dbReference type="GO" id="GO:0016052">
    <property type="term" value="P:carbohydrate catabolic process"/>
    <property type="evidence" value="ECO:0007669"/>
    <property type="project" value="TreeGrafter"/>
</dbReference>
<dbReference type="SFLD" id="SFLDS00001">
    <property type="entry name" value="Enolase"/>
    <property type="match status" value="1"/>
</dbReference>
<dbReference type="PANTHER" id="PTHR13794">
    <property type="entry name" value="ENOLASE SUPERFAMILY, MANDELATE RACEMASE"/>
    <property type="match status" value="1"/>
</dbReference>
<dbReference type="EMBL" id="CAFAAG010000002">
    <property type="protein sequence ID" value="CAB4783580.1"/>
    <property type="molecule type" value="Genomic_DNA"/>
</dbReference>
<proteinExistence type="predicted"/>
<evidence type="ECO:0000256" key="3">
    <source>
        <dbReference type="ARBA" id="ARBA00022842"/>
    </source>
</evidence>
<evidence type="ECO:0000256" key="1">
    <source>
        <dbReference type="ARBA" id="ARBA00001946"/>
    </source>
</evidence>
<dbReference type="InterPro" id="IPR029065">
    <property type="entry name" value="Enolase_C-like"/>
</dbReference>
<dbReference type="Gene3D" id="3.20.20.120">
    <property type="entry name" value="Enolase-like C-terminal domain"/>
    <property type="match status" value="1"/>
</dbReference>
<dbReference type="InterPro" id="IPR029017">
    <property type="entry name" value="Enolase-like_N"/>
</dbReference>
<sequence>MTSAPAITRIRSARILYELEVPIVYGSWVMKHREFVLIRIDADDGAKGFAYCLTRDGPIPEIVSRTISPHYIGSSAVDPEKSFYSALFSNHAVHAAGIGMRSLSIVDIAAWDLSCRIKGEPISEALGNTKLVRLPATAIIGYPPTLSADVVADQVRSLWAKGWRRFKVPISPNLDMTVDRLRAARQAAPEGWVGFDANMVFRSSAEVSDFDARIKDLKLGWIEDLVPPGDADLVAQCRAGAETPVAMGDEQGGSYYPQALLSHKAVDVLRIDLTTNGGVTRMPHVLAMAKSHGIQVAPHMYPHLHSRVLPALGIVDCPIEWGIPGSGVHPMDDCIEQPIIVDGLMEPLKLDSGFGNLINLDWISKQQVYDPDGLLEDL</sequence>
<gene>
    <name evidence="5" type="ORF">UFOPK2975_00063</name>
</gene>
<organism evidence="5">
    <name type="scientific">freshwater metagenome</name>
    <dbReference type="NCBI Taxonomy" id="449393"/>
    <lineage>
        <taxon>unclassified sequences</taxon>
        <taxon>metagenomes</taxon>
        <taxon>ecological metagenomes</taxon>
    </lineage>
</organism>
<evidence type="ECO:0000313" key="5">
    <source>
        <dbReference type="EMBL" id="CAB4783580.1"/>
    </source>
</evidence>
<dbReference type="InterPro" id="IPR013342">
    <property type="entry name" value="Mandelate_racemase_C"/>
</dbReference>
<accession>A0A6J6WG72</accession>
<dbReference type="SMART" id="SM00922">
    <property type="entry name" value="MR_MLE"/>
    <property type="match status" value="1"/>
</dbReference>
<dbReference type="Pfam" id="PF02746">
    <property type="entry name" value="MR_MLE_N"/>
    <property type="match status" value="1"/>
</dbReference>
<keyword evidence="3" id="KW-0460">Magnesium</keyword>
<comment type="cofactor">
    <cofactor evidence="1">
        <name>Mg(2+)</name>
        <dbReference type="ChEBI" id="CHEBI:18420"/>
    </cofactor>
</comment>
<dbReference type="InterPro" id="IPR036849">
    <property type="entry name" value="Enolase-like_C_sf"/>
</dbReference>
<dbReference type="SUPFAM" id="SSF54826">
    <property type="entry name" value="Enolase N-terminal domain-like"/>
    <property type="match status" value="1"/>
</dbReference>
<protein>
    <submittedName>
        <fullName evidence="5">Unannotated protein</fullName>
    </submittedName>
</protein>
<evidence type="ECO:0000256" key="2">
    <source>
        <dbReference type="ARBA" id="ARBA00022723"/>
    </source>
</evidence>
<dbReference type="InterPro" id="IPR013341">
    <property type="entry name" value="Mandelate_racemase_N_dom"/>
</dbReference>